<proteinExistence type="predicted"/>
<keyword evidence="2" id="KW-1185">Reference proteome</keyword>
<evidence type="ECO:0000313" key="2">
    <source>
        <dbReference type="Proteomes" id="UP001499854"/>
    </source>
</evidence>
<dbReference type="Proteomes" id="UP001499854">
    <property type="component" value="Unassembled WGS sequence"/>
</dbReference>
<evidence type="ECO:0000313" key="1">
    <source>
        <dbReference type="EMBL" id="GAA1990200.1"/>
    </source>
</evidence>
<comment type="caution">
    <text evidence="1">The sequence shown here is derived from an EMBL/GenBank/DDBJ whole genome shotgun (WGS) entry which is preliminary data.</text>
</comment>
<dbReference type="EMBL" id="BAAAQM010000043">
    <property type="protein sequence ID" value="GAA1990200.1"/>
    <property type="molecule type" value="Genomic_DNA"/>
</dbReference>
<organism evidence="1 2">
    <name type="scientific">Catenulispora subtropica</name>
    <dbReference type="NCBI Taxonomy" id="450798"/>
    <lineage>
        <taxon>Bacteria</taxon>
        <taxon>Bacillati</taxon>
        <taxon>Actinomycetota</taxon>
        <taxon>Actinomycetes</taxon>
        <taxon>Catenulisporales</taxon>
        <taxon>Catenulisporaceae</taxon>
        <taxon>Catenulispora</taxon>
    </lineage>
</organism>
<sequence length="56" mass="6046">MRFTPLDIPFEFTDRAGAPRDEVRVPLYLAAGVDDADRALGRGIGSDRRAVSAGRA</sequence>
<accession>A0ABN2SPD4</accession>
<name>A0ABN2SPD4_9ACTN</name>
<reference evidence="1 2" key="1">
    <citation type="journal article" date="2019" name="Int. J. Syst. Evol. Microbiol.">
        <title>The Global Catalogue of Microorganisms (GCM) 10K type strain sequencing project: providing services to taxonomists for standard genome sequencing and annotation.</title>
        <authorList>
            <consortium name="The Broad Institute Genomics Platform"/>
            <consortium name="The Broad Institute Genome Sequencing Center for Infectious Disease"/>
            <person name="Wu L."/>
            <person name="Ma J."/>
        </authorList>
    </citation>
    <scope>NUCLEOTIDE SEQUENCE [LARGE SCALE GENOMIC DNA]</scope>
    <source>
        <strain evidence="1 2">JCM 16013</strain>
    </source>
</reference>
<protein>
    <submittedName>
        <fullName evidence="1">Uncharacterized protein</fullName>
    </submittedName>
</protein>
<gene>
    <name evidence="1" type="ORF">GCM10009838_61610</name>
</gene>